<name>A0ABQ7H1H9_DUNSA</name>
<organism evidence="5 6">
    <name type="scientific">Dunaliella salina</name>
    <name type="common">Green alga</name>
    <name type="synonym">Protococcus salinus</name>
    <dbReference type="NCBI Taxonomy" id="3046"/>
    <lineage>
        <taxon>Eukaryota</taxon>
        <taxon>Viridiplantae</taxon>
        <taxon>Chlorophyta</taxon>
        <taxon>core chlorophytes</taxon>
        <taxon>Chlorophyceae</taxon>
        <taxon>CS clade</taxon>
        <taxon>Chlamydomonadales</taxon>
        <taxon>Dunaliellaceae</taxon>
        <taxon>Dunaliella</taxon>
    </lineage>
</organism>
<dbReference type="SMART" id="SM00327">
    <property type="entry name" value="VWA"/>
    <property type="match status" value="1"/>
</dbReference>
<feature type="domain" description="VWFA" evidence="4">
    <location>
        <begin position="4"/>
        <end position="186"/>
    </location>
</feature>
<dbReference type="Pfam" id="PF13519">
    <property type="entry name" value="VWA_2"/>
    <property type="match status" value="1"/>
</dbReference>
<dbReference type="InterPro" id="IPR002035">
    <property type="entry name" value="VWF_A"/>
</dbReference>
<dbReference type="Pfam" id="PF02809">
    <property type="entry name" value="UIM"/>
    <property type="match status" value="3"/>
</dbReference>
<dbReference type="PANTHER" id="PTHR10223:SF0">
    <property type="entry name" value="26S PROTEASOME NON-ATPASE REGULATORY SUBUNIT 4"/>
    <property type="match status" value="1"/>
</dbReference>
<gene>
    <name evidence="5" type="ORF">DUNSADRAFT_15806</name>
</gene>
<evidence type="ECO:0000256" key="3">
    <source>
        <dbReference type="SAM" id="MobiDB-lite"/>
    </source>
</evidence>
<dbReference type="InterPro" id="IPR003903">
    <property type="entry name" value="UIM_dom"/>
</dbReference>
<keyword evidence="6" id="KW-1185">Reference proteome</keyword>
<keyword evidence="2" id="KW-0647">Proteasome</keyword>
<dbReference type="SMART" id="SM00726">
    <property type="entry name" value="UIM"/>
    <property type="match status" value="3"/>
</dbReference>
<feature type="region of interest" description="Disordered" evidence="3">
    <location>
        <begin position="300"/>
        <end position="383"/>
    </location>
</feature>
<dbReference type="PANTHER" id="PTHR10223">
    <property type="entry name" value="26S PROTEASOME NON-ATPASE REGULATORY SUBUNIT 4"/>
    <property type="match status" value="1"/>
</dbReference>
<dbReference type="Gene3D" id="1.10.287.3990">
    <property type="match status" value="1"/>
</dbReference>
<dbReference type="PROSITE" id="PS50330">
    <property type="entry name" value="UIM"/>
    <property type="match status" value="3"/>
</dbReference>
<feature type="compositionally biased region" description="Low complexity" evidence="3">
    <location>
        <begin position="254"/>
        <end position="270"/>
    </location>
</feature>
<dbReference type="InterPro" id="IPR027040">
    <property type="entry name" value="PSMD4"/>
</dbReference>
<feature type="compositionally biased region" description="Gly residues" evidence="3">
    <location>
        <begin position="239"/>
        <end position="253"/>
    </location>
</feature>
<evidence type="ECO:0000313" key="5">
    <source>
        <dbReference type="EMBL" id="KAF5840711.1"/>
    </source>
</evidence>
<dbReference type="SUPFAM" id="SSF53300">
    <property type="entry name" value="vWA-like"/>
    <property type="match status" value="1"/>
</dbReference>
<dbReference type="InterPro" id="IPR036465">
    <property type="entry name" value="vWFA_dom_sf"/>
</dbReference>
<comment type="similarity">
    <text evidence="1">Belongs to the proteasome subunit S5A family.</text>
</comment>
<feature type="region of interest" description="Disordered" evidence="3">
    <location>
        <begin position="236"/>
        <end position="272"/>
    </location>
</feature>
<dbReference type="EMBL" id="MU069505">
    <property type="protein sequence ID" value="KAF5840711.1"/>
    <property type="molecule type" value="Genomic_DNA"/>
</dbReference>
<protein>
    <recommendedName>
        <fullName evidence="4">VWFA domain-containing protein</fullName>
    </recommendedName>
</protein>
<evidence type="ECO:0000313" key="6">
    <source>
        <dbReference type="Proteomes" id="UP000815325"/>
    </source>
</evidence>
<feature type="compositionally biased region" description="Polar residues" evidence="3">
    <location>
        <begin position="1"/>
        <end position="17"/>
    </location>
</feature>
<feature type="region of interest" description="Disordered" evidence="3">
    <location>
        <begin position="1"/>
        <end position="20"/>
    </location>
</feature>
<proteinExistence type="inferred from homology"/>
<sequence length="383" mass="40214">MSECTTVLMDNSESTRSGDYVPTRFSAQTDAVNLLAGAKTQAHPENTVGVLTMAGKTPQVLVTPTQDLGRVLNCMTEIDVEGSSNFSAAVQIAQLALKHRQNKNQRQRVVIFVASPIREDRDTLVKIAKKLKKNSVAVDVVSFGCEADNDEKLAAFHEAVNSNNNSHLVTVPPGPVLSDVLIGSPIFQGEGGDFGGAGGAEGGAPYEFGVDPNMDPELALALRVSLEEERARQNVVEGTAGGAGPSGAAGGGTAEAKGAQPGGAPAPAAGGAEGMELDEDALLQQALALSMKSNEQIVAEAKAEQEGQNSQGAAPAAPPQQQPPQQQQQQQQEQQQPQPQQQQQPAQDDATMFGNVDDEELQKALAMSMQDSEPQDKDKSKDK</sequence>
<dbReference type="PROSITE" id="PS50234">
    <property type="entry name" value="VWFA"/>
    <property type="match status" value="1"/>
</dbReference>
<evidence type="ECO:0000259" key="4">
    <source>
        <dbReference type="PROSITE" id="PS50234"/>
    </source>
</evidence>
<comment type="caution">
    <text evidence="5">The sequence shown here is derived from an EMBL/GenBank/DDBJ whole genome shotgun (WGS) entry which is preliminary data.</text>
</comment>
<feature type="compositionally biased region" description="Basic and acidic residues" evidence="3">
    <location>
        <begin position="374"/>
        <end position="383"/>
    </location>
</feature>
<dbReference type="Gene3D" id="3.40.50.410">
    <property type="entry name" value="von Willebrand factor, type A domain"/>
    <property type="match status" value="1"/>
</dbReference>
<evidence type="ECO:0000256" key="2">
    <source>
        <dbReference type="ARBA" id="ARBA00022942"/>
    </source>
</evidence>
<accession>A0ABQ7H1H9</accession>
<feature type="compositionally biased region" description="Low complexity" evidence="3">
    <location>
        <begin position="323"/>
        <end position="347"/>
    </location>
</feature>
<evidence type="ECO:0000256" key="1">
    <source>
        <dbReference type="ARBA" id="ARBA00005574"/>
    </source>
</evidence>
<dbReference type="Proteomes" id="UP000815325">
    <property type="component" value="Unassembled WGS sequence"/>
</dbReference>
<reference evidence="5" key="1">
    <citation type="submission" date="2017-08" db="EMBL/GenBank/DDBJ databases">
        <authorList>
            <person name="Polle J.E."/>
            <person name="Barry K."/>
            <person name="Cushman J."/>
            <person name="Schmutz J."/>
            <person name="Tran D."/>
            <person name="Hathwaick L.T."/>
            <person name="Yim W.C."/>
            <person name="Jenkins J."/>
            <person name="Mckie-Krisberg Z.M."/>
            <person name="Prochnik S."/>
            <person name="Lindquist E."/>
            <person name="Dockter R.B."/>
            <person name="Adam C."/>
            <person name="Molina H."/>
            <person name="Bunkerborg J."/>
            <person name="Jin E."/>
            <person name="Buchheim M."/>
            <person name="Magnuson J."/>
        </authorList>
    </citation>
    <scope>NUCLEOTIDE SEQUENCE</scope>
    <source>
        <strain evidence="5">CCAP 19/18</strain>
    </source>
</reference>